<dbReference type="PANTHER" id="PTHR33710:SF80">
    <property type="entry name" value="ENDONUCLEASE_EXONUCLEASE_PHOSPHATASE"/>
    <property type="match status" value="1"/>
</dbReference>
<dbReference type="AlphaFoldDB" id="A0A9J5ZB16"/>
<sequence length="305" mass="33714">MKKWLAPLIADETPKCLPGLRYRGDSDKFGNNHRFRDTHACKAEPNLTSIPVLITEFCKRAQVPRDTKRDVEVMPTASTDIWKIEDKYLKDQAERKKASLVELANKELSPAKISLPGISIATITPTDTQGSSAATKFPRPTSVAASSRLLLTRASLLWMGQLTLSADRRAASLDASIPGIIHIAVTNAITPLSTTIATLVARIAVCEHNQGATEEVTALKAAIAELENLPPMPTSCPNKGGANQRREKSWKMQKGNYYTWTNKQHGNDRISSRIDRVLGNDEWMEKWGHVITEYGNPCISDHCPM</sequence>
<accession>A0A9J5ZB16</accession>
<dbReference type="InterPro" id="IPR036691">
    <property type="entry name" value="Endo/exonu/phosph_ase_sf"/>
</dbReference>
<protein>
    <submittedName>
        <fullName evidence="1">Uncharacterized protein</fullName>
    </submittedName>
</protein>
<proteinExistence type="predicted"/>
<dbReference type="SUPFAM" id="SSF56219">
    <property type="entry name" value="DNase I-like"/>
    <property type="match status" value="1"/>
</dbReference>
<dbReference type="Proteomes" id="UP000824120">
    <property type="component" value="Chromosome 4"/>
</dbReference>
<reference evidence="1 2" key="1">
    <citation type="submission" date="2020-09" db="EMBL/GenBank/DDBJ databases">
        <title>De no assembly of potato wild relative species, Solanum commersonii.</title>
        <authorList>
            <person name="Cho K."/>
        </authorList>
    </citation>
    <scope>NUCLEOTIDE SEQUENCE [LARGE SCALE GENOMIC DNA]</scope>
    <source>
        <strain evidence="1">LZ3.2</strain>
        <tissue evidence="1">Leaf</tissue>
    </source>
</reference>
<name>A0A9J5ZB16_SOLCO</name>
<organism evidence="1 2">
    <name type="scientific">Solanum commersonii</name>
    <name type="common">Commerson's wild potato</name>
    <name type="synonym">Commerson's nightshade</name>
    <dbReference type="NCBI Taxonomy" id="4109"/>
    <lineage>
        <taxon>Eukaryota</taxon>
        <taxon>Viridiplantae</taxon>
        <taxon>Streptophyta</taxon>
        <taxon>Embryophyta</taxon>
        <taxon>Tracheophyta</taxon>
        <taxon>Spermatophyta</taxon>
        <taxon>Magnoliopsida</taxon>
        <taxon>eudicotyledons</taxon>
        <taxon>Gunneridae</taxon>
        <taxon>Pentapetalae</taxon>
        <taxon>asterids</taxon>
        <taxon>lamiids</taxon>
        <taxon>Solanales</taxon>
        <taxon>Solanaceae</taxon>
        <taxon>Solanoideae</taxon>
        <taxon>Solaneae</taxon>
        <taxon>Solanum</taxon>
    </lineage>
</organism>
<evidence type="ECO:0000313" key="2">
    <source>
        <dbReference type="Proteomes" id="UP000824120"/>
    </source>
</evidence>
<gene>
    <name evidence="1" type="ORF">H5410_021444</name>
</gene>
<comment type="caution">
    <text evidence="1">The sequence shown here is derived from an EMBL/GenBank/DDBJ whole genome shotgun (WGS) entry which is preliminary data.</text>
</comment>
<dbReference type="PANTHER" id="PTHR33710">
    <property type="entry name" value="BNAC02G09200D PROTEIN"/>
    <property type="match status" value="1"/>
</dbReference>
<dbReference type="EMBL" id="JACXVP010000004">
    <property type="protein sequence ID" value="KAG5610163.1"/>
    <property type="molecule type" value="Genomic_DNA"/>
</dbReference>
<dbReference type="Gene3D" id="3.60.10.10">
    <property type="entry name" value="Endonuclease/exonuclease/phosphatase"/>
    <property type="match status" value="1"/>
</dbReference>
<evidence type="ECO:0000313" key="1">
    <source>
        <dbReference type="EMBL" id="KAG5610163.1"/>
    </source>
</evidence>
<keyword evidence="2" id="KW-1185">Reference proteome</keyword>